<dbReference type="InterPro" id="IPR029475">
    <property type="entry name" value="DUF6807"/>
</dbReference>
<protein>
    <recommendedName>
        <fullName evidence="4">Methane oxygenase PmoA</fullName>
    </recommendedName>
</protein>
<evidence type="ECO:0000256" key="1">
    <source>
        <dbReference type="SAM" id="MobiDB-lite"/>
    </source>
</evidence>
<organism evidence="2 3">
    <name type="scientific">Crateriforma conspicua</name>
    <dbReference type="NCBI Taxonomy" id="2527996"/>
    <lineage>
        <taxon>Bacteria</taxon>
        <taxon>Pseudomonadati</taxon>
        <taxon>Planctomycetota</taxon>
        <taxon>Planctomycetia</taxon>
        <taxon>Planctomycetales</taxon>
        <taxon>Planctomycetaceae</taxon>
        <taxon>Crateriforma</taxon>
    </lineage>
</organism>
<sequence>MNRNLGASLSRFESFHRSVFQPAARLAFAVVVLACGQAAEAETTTTTTTGALTVVPADKGQGWTILSGNEVIAGYVVDSAGKPIVYPIHSPAGRRVVRDYPMGPQGPKTRDDHPHHRSLWLTHGEVNDQDFWSTSEERQGGTIRQTAGQASANDDGSVVIETTNDWLSTEGKRVLSDHRRFKFRLAEDARGKARLIIDCDFRLTADDDEVHFGDTKEGTFGIRVAGPMKVDAKLGGSIINKSGDQGSGAWGKASPWVDYTGPAPDSATESDADDETLKALPNAGITIHYHPSSHAAPCRWHVRTYGLFAANPFGVHHFDGGPKTDGYRLPAGESINMFHRVVVHDGPFDRQQTLADEQAYATAAVSPVTGQ</sequence>
<dbReference type="EMBL" id="SJPL01000001">
    <property type="protein sequence ID" value="TWT69587.1"/>
    <property type="molecule type" value="Genomic_DNA"/>
</dbReference>
<evidence type="ECO:0000313" key="2">
    <source>
        <dbReference type="EMBL" id="TWT69587.1"/>
    </source>
</evidence>
<keyword evidence="3" id="KW-1185">Reference proteome</keyword>
<dbReference type="Pfam" id="PF14100">
    <property type="entry name" value="DUF6807"/>
    <property type="match status" value="1"/>
</dbReference>
<dbReference type="Proteomes" id="UP000317238">
    <property type="component" value="Unassembled WGS sequence"/>
</dbReference>
<accession>A0A5C5Y1W0</accession>
<gene>
    <name evidence="2" type="ORF">Pan14r_18760</name>
</gene>
<name>A0A5C5Y1W0_9PLAN</name>
<comment type="caution">
    <text evidence="2">The sequence shown here is derived from an EMBL/GenBank/DDBJ whole genome shotgun (WGS) entry which is preliminary data.</text>
</comment>
<proteinExistence type="predicted"/>
<evidence type="ECO:0000313" key="3">
    <source>
        <dbReference type="Proteomes" id="UP000317238"/>
    </source>
</evidence>
<dbReference type="AlphaFoldDB" id="A0A5C5Y1W0"/>
<feature type="compositionally biased region" description="Polar residues" evidence="1">
    <location>
        <begin position="142"/>
        <end position="156"/>
    </location>
</feature>
<evidence type="ECO:0008006" key="4">
    <source>
        <dbReference type="Google" id="ProtNLM"/>
    </source>
</evidence>
<reference evidence="2 3" key="1">
    <citation type="submission" date="2019-02" db="EMBL/GenBank/DDBJ databases">
        <title>Deep-cultivation of Planctomycetes and their phenomic and genomic characterization uncovers novel biology.</title>
        <authorList>
            <person name="Wiegand S."/>
            <person name="Jogler M."/>
            <person name="Boedeker C."/>
            <person name="Pinto D."/>
            <person name="Vollmers J."/>
            <person name="Rivas-Marin E."/>
            <person name="Kohn T."/>
            <person name="Peeters S.H."/>
            <person name="Heuer A."/>
            <person name="Rast P."/>
            <person name="Oberbeckmann S."/>
            <person name="Bunk B."/>
            <person name="Jeske O."/>
            <person name="Meyerdierks A."/>
            <person name="Storesund J.E."/>
            <person name="Kallscheuer N."/>
            <person name="Luecker S."/>
            <person name="Lage O.M."/>
            <person name="Pohl T."/>
            <person name="Merkel B.J."/>
            <person name="Hornburger P."/>
            <person name="Mueller R.-W."/>
            <person name="Bruemmer F."/>
            <person name="Labrenz M."/>
            <person name="Spormann A.M."/>
            <person name="Op Den Camp H."/>
            <person name="Overmann J."/>
            <person name="Amann R."/>
            <person name="Jetten M.S.M."/>
            <person name="Mascher T."/>
            <person name="Medema M.H."/>
            <person name="Devos D.P."/>
            <person name="Kaster A.-K."/>
            <person name="Ovreas L."/>
            <person name="Rohde M."/>
            <person name="Galperin M.Y."/>
            <person name="Jogler C."/>
        </authorList>
    </citation>
    <scope>NUCLEOTIDE SEQUENCE [LARGE SCALE GENOMIC DNA]</scope>
    <source>
        <strain evidence="2 3">Pan14r</strain>
    </source>
</reference>
<feature type="region of interest" description="Disordered" evidence="1">
    <location>
        <begin position="136"/>
        <end position="156"/>
    </location>
</feature>